<dbReference type="AlphaFoldDB" id="A0AAW7IHK5"/>
<dbReference type="RefSeq" id="WP_061461926.1">
    <property type="nucleotide sequence ID" value="NZ_CP011008.1"/>
</dbReference>
<dbReference type="InterPro" id="IPR006660">
    <property type="entry name" value="Arsenate_reductase-like"/>
</dbReference>
<dbReference type="Pfam" id="PF03960">
    <property type="entry name" value="ArsC"/>
    <property type="match status" value="1"/>
</dbReference>
<reference evidence="2" key="1">
    <citation type="submission" date="2023-06" db="EMBL/GenBank/DDBJ databases">
        <title>Comparative genomics of Bacillaceae isolates and their secondary metabolite potential.</title>
        <authorList>
            <person name="Song L."/>
            <person name="Nielsen L.J."/>
            <person name="Mohite O."/>
            <person name="Xu X."/>
            <person name="Weber T."/>
            <person name="Kovacs A.T."/>
        </authorList>
    </citation>
    <scope>NUCLEOTIDE SEQUENCE</scope>
    <source>
        <strain evidence="2">D8_B_37</strain>
    </source>
</reference>
<gene>
    <name evidence="2" type="primary">spx</name>
    <name evidence="2" type="ORF">QUF89_23150</name>
</gene>
<dbReference type="EMBL" id="JAUCEY010000008">
    <property type="protein sequence ID" value="MDM5455015.1"/>
    <property type="molecule type" value="Genomic_DNA"/>
</dbReference>
<name>A0AAW7IHK5_9BACI</name>
<dbReference type="Proteomes" id="UP001234602">
    <property type="component" value="Unassembled WGS sequence"/>
</dbReference>
<accession>A0AAW7IHK5</accession>
<proteinExistence type="inferred from homology"/>
<dbReference type="NCBIfam" id="NF002459">
    <property type="entry name" value="PRK01655.1"/>
    <property type="match status" value="1"/>
</dbReference>
<dbReference type="Gene3D" id="3.40.30.10">
    <property type="entry name" value="Glutaredoxin"/>
    <property type="match status" value="1"/>
</dbReference>
<evidence type="ECO:0000313" key="2">
    <source>
        <dbReference type="EMBL" id="MDM5455015.1"/>
    </source>
</evidence>
<evidence type="ECO:0000313" key="3">
    <source>
        <dbReference type="Proteomes" id="UP001234602"/>
    </source>
</evidence>
<dbReference type="InterPro" id="IPR036249">
    <property type="entry name" value="Thioredoxin-like_sf"/>
</dbReference>
<dbReference type="PANTHER" id="PTHR30041">
    <property type="entry name" value="ARSENATE REDUCTASE"/>
    <property type="match status" value="1"/>
</dbReference>
<evidence type="ECO:0000256" key="1">
    <source>
        <dbReference type="PROSITE-ProRule" id="PRU01282"/>
    </source>
</evidence>
<comment type="caution">
    <text evidence="2">The sequence shown here is derived from an EMBL/GenBank/DDBJ whole genome shotgun (WGS) entry which is preliminary data.</text>
</comment>
<dbReference type="SUPFAM" id="SSF52833">
    <property type="entry name" value="Thioredoxin-like"/>
    <property type="match status" value="1"/>
</dbReference>
<sequence length="139" mass="16137">MVTIYTTPSSLACRKAKAWLKKNEISYNERNLYSQPLSIEEIKEVLRKTEGGTDEIISTRSKKFSSLNIDINNTPLNDLCKLIQDNPDLLRRPIIFDHKNLHAGYNEEEMGRFLPRKVRHVQLWRAISQLDYQPSHIGA</sequence>
<dbReference type="InterPro" id="IPR006504">
    <property type="entry name" value="Tscrpt_reg_Spx/MgsR"/>
</dbReference>
<dbReference type="NCBIfam" id="TIGR01617">
    <property type="entry name" value="arsC_related"/>
    <property type="match status" value="1"/>
</dbReference>
<organism evidence="2 3">
    <name type="scientific">Peribacillus simplex</name>
    <dbReference type="NCBI Taxonomy" id="1478"/>
    <lineage>
        <taxon>Bacteria</taxon>
        <taxon>Bacillati</taxon>
        <taxon>Bacillota</taxon>
        <taxon>Bacilli</taxon>
        <taxon>Bacillales</taxon>
        <taxon>Bacillaceae</taxon>
        <taxon>Peribacillus</taxon>
    </lineage>
</organism>
<dbReference type="PROSITE" id="PS51353">
    <property type="entry name" value="ARSC"/>
    <property type="match status" value="1"/>
</dbReference>
<dbReference type="CDD" id="cd03032">
    <property type="entry name" value="ArsC_Spx"/>
    <property type="match status" value="1"/>
</dbReference>
<comment type="similarity">
    <text evidence="1">Belongs to the ArsC family.</text>
</comment>
<dbReference type="PANTHER" id="PTHR30041:SF7">
    <property type="entry name" value="GLOBAL TRANSCRIPTIONAL REGULATOR SPX"/>
    <property type="match status" value="1"/>
</dbReference>
<protein>
    <submittedName>
        <fullName evidence="2">Transcriptional regulator Spx</fullName>
    </submittedName>
</protein>